<sequence>MWSFGSAFTIVSDVRGTFGSSSDVTREQWDLNSSPE</sequence>
<dbReference type="Proteomes" id="UP000887116">
    <property type="component" value="Unassembled WGS sequence"/>
</dbReference>
<feature type="non-terminal residue" evidence="1">
    <location>
        <position position="36"/>
    </location>
</feature>
<proteinExistence type="predicted"/>
<accession>A0A8X6LZW4</accession>
<dbReference type="AlphaFoldDB" id="A0A8X6LZW4"/>
<protein>
    <submittedName>
        <fullName evidence="1">Uncharacterized protein</fullName>
    </submittedName>
</protein>
<gene>
    <name evidence="1" type="ORF">TNCT_474001</name>
</gene>
<keyword evidence="2" id="KW-1185">Reference proteome</keyword>
<dbReference type="EMBL" id="BMAO01028904">
    <property type="protein sequence ID" value="GFR28105.1"/>
    <property type="molecule type" value="Genomic_DNA"/>
</dbReference>
<evidence type="ECO:0000313" key="2">
    <source>
        <dbReference type="Proteomes" id="UP000887116"/>
    </source>
</evidence>
<evidence type="ECO:0000313" key="1">
    <source>
        <dbReference type="EMBL" id="GFR28105.1"/>
    </source>
</evidence>
<reference evidence="1" key="1">
    <citation type="submission" date="2020-07" db="EMBL/GenBank/DDBJ databases">
        <title>Multicomponent nature underlies the extraordinary mechanical properties of spider dragline silk.</title>
        <authorList>
            <person name="Kono N."/>
            <person name="Nakamura H."/>
            <person name="Mori M."/>
            <person name="Yoshida Y."/>
            <person name="Ohtoshi R."/>
            <person name="Malay A.D."/>
            <person name="Moran D.A.P."/>
            <person name="Tomita M."/>
            <person name="Numata K."/>
            <person name="Arakawa K."/>
        </authorList>
    </citation>
    <scope>NUCLEOTIDE SEQUENCE</scope>
</reference>
<comment type="caution">
    <text evidence="1">The sequence shown here is derived from an EMBL/GenBank/DDBJ whole genome shotgun (WGS) entry which is preliminary data.</text>
</comment>
<name>A0A8X6LZW4_TRICU</name>
<organism evidence="1 2">
    <name type="scientific">Trichonephila clavata</name>
    <name type="common">Joro spider</name>
    <name type="synonym">Nephila clavata</name>
    <dbReference type="NCBI Taxonomy" id="2740835"/>
    <lineage>
        <taxon>Eukaryota</taxon>
        <taxon>Metazoa</taxon>
        <taxon>Ecdysozoa</taxon>
        <taxon>Arthropoda</taxon>
        <taxon>Chelicerata</taxon>
        <taxon>Arachnida</taxon>
        <taxon>Araneae</taxon>
        <taxon>Araneomorphae</taxon>
        <taxon>Entelegynae</taxon>
        <taxon>Araneoidea</taxon>
        <taxon>Nephilidae</taxon>
        <taxon>Trichonephila</taxon>
    </lineage>
</organism>